<reference evidence="2" key="1">
    <citation type="submission" date="2018-07" db="EMBL/GenBank/DDBJ databases">
        <title>Complete genome sequence of Sphingomonas bisphenolicum strain AO1, a bisphenol A degradative bacterium isolated from Japanese farm field.</title>
        <authorList>
            <person name="Murakami M."/>
            <person name="Koh M."/>
            <person name="Koba S."/>
            <person name="Matsumura Y."/>
        </authorList>
    </citation>
    <scope>NUCLEOTIDE SEQUENCE</scope>
    <source>
        <strain evidence="2">AO1</strain>
    </source>
</reference>
<gene>
    <name evidence="2" type="ORF">SBA_ch1_28030</name>
</gene>
<dbReference type="Proteomes" id="UP001059971">
    <property type="component" value="Chromosome 1"/>
</dbReference>
<protein>
    <submittedName>
        <fullName evidence="2">Uncharacterized protein</fullName>
    </submittedName>
</protein>
<evidence type="ECO:0000313" key="3">
    <source>
        <dbReference type="Proteomes" id="UP001059971"/>
    </source>
</evidence>
<sequence length="138" mass="15509">MQRMRSVAHCVSQQGQRDGQDGEGLANKAQLWPARVARNNARAERKNEADGCEMDERLMGWENRHIETGYKGCANIGQHRISSLPYFEGWNCLSYPSGAMKGANDQQATDRHPAGAQHQCQNDLVSPAQKYERSHQNL</sequence>
<feature type="region of interest" description="Disordered" evidence="1">
    <location>
        <begin position="99"/>
        <end position="138"/>
    </location>
</feature>
<accession>A0ABN5WKX2</accession>
<name>A0ABN5WKX2_9SPHN</name>
<evidence type="ECO:0000256" key="1">
    <source>
        <dbReference type="SAM" id="MobiDB-lite"/>
    </source>
</evidence>
<organism evidence="2 3">
    <name type="scientific">Sphingomonas bisphenolicum</name>
    <dbReference type="NCBI Taxonomy" id="296544"/>
    <lineage>
        <taxon>Bacteria</taxon>
        <taxon>Pseudomonadati</taxon>
        <taxon>Pseudomonadota</taxon>
        <taxon>Alphaproteobacteria</taxon>
        <taxon>Sphingomonadales</taxon>
        <taxon>Sphingomonadaceae</taxon>
        <taxon>Sphingomonas</taxon>
    </lineage>
</organism>
<proteinExistence type="predicted"/>
<keyword evidence="3" id="KW-1185">Reference proteome</keyword>
<evidence type="ECO:0000313" key="2">
    <source>
        <dbReference type="EMBL" id="BBF70603.1"/>
    </source>
</evidence>
<feature type="region of interest" description="Disordered" evidence="1">
    <location>
        <begin position="1"/>
        <end position="26"/>
    </location>
</feature>
<dbReference type="EMBL" id="AP018817">
    <property type="protein sequence ID" value="BBF70603.1"/>
    <property type="molecule type" value="Genomic_DNA"/>
</dbReference>